<evidence type="ECO:0000256" key="1">
    <source>
        <dbReference type="SAM" id="MobiDB-lite"/>
    </source>
</evidence>
<reference evidence="3 4" key="1">
    <citation type="journal article" date="2018" name="G3 (Bethesda)">
        <title>Phylogenetic and Phylogenomic Definition of Rhizopus Species.</title>
        <authorList>
            <person name="Gryganskyi A.P."/>
            <person name="Golan J."/>
            <person name="Dolatabadi S."/>
            <person name="Mondo S."/>
            <person name="Robb S."/>
            <person name="Idnurm A."/>
            <person name="Muszewska A."/>
            <person name="Steczkiewicz K."/>
            <person name="Masonjones S."/>
            <person name="Liao H.L."/>
            <person name="Gajdeczka M.T."/>
            <person name="Anike F."/>
            <person name="Vuek A."/>
            <person name="Anishchenko I.M."/>
            <person name="Voigt K."/>
            <person name="de Hoog G.S."/>
            <person name="Smith M.E."/>
            <person name="Heitman J."/>
            <person name="Vilgalys R."/>
            <person name="Stajich J.E."/>
        </authorList>
    </citation>
    <scope>NUCLEOTIDE SEQUENCE [LARGE SCALE GENOMIC DNA]</scope>
    <source>
        <strain evidence="3 4">CBS 357.93</strain>
    </source>
</reference>
<evidence type="ECO:0000256" key="2">
    <source>
        <dbReference type="SAM" id="Phobius"/>
    </source>
</evidence>
<feature type="transmembrane region" description="Helical" evidence="2">
    <location>
        <begin position="189"/>
        <end position="207"/>
    </location>
</feature>
<comment type="caution">
    <text evidence="3">The sequence shown here is derived from an EMBL/GenBank/DDBJ whole genome shotgun (WGS) entry which is preliminary data.</text>
</comment>
<evidence type="ECO:0000313" key="3">
    <source>
        <dbReference type="EMBL" id="RCH94706.1"/>
    </source>
</evidence>
<feature type="compositionally biased region" description="Low complexity" evidence="1">
    <location>
        <begin position="149"/>
        <end position="173"/>
    </location>
</feature>
<keyword evidence="2" id="KW-0812">Transmembrane</keyword>
<gene>
    <name evidence="3" type="ORF">CU097_006312</name>
</gene>
<dbReference type="AlphaFoldDB" id="A0A367JXN5"/>
<protein>
    <submittedName>
        <fullName evidence="3">Uncharacterized protein</fullName>
    </submittedName>
</protein>
<name>A0A367JXN5_RHIAZ</name>
<proteinExistence type="predicted"/>
<accession>A0A367JXN5</accession>
<dbReference type="OrthoDB" id="2270129at2759"/>
<sequence length="212" mass="22595">MVQYLSSAYYSTSQELINLASTCKNITAGPDLYQLYCQSTSDPVGSCYSLPSKYLNKDGSVDCFTVTTNSFLTMIYQTTGNVCGIHCYYPTSFNFPSISIPSFNIPTYSYPSQTTTTPASKSAIGTPPATTQQPSAFETFSIAAPASGNAQSTPNANTNTNNNSGNNGNSPANGPFVGGGGLLSSSHTIGPNFILTFMVLFLMMSIFTRRLM</sequence>
<keyword evidence="4" id="KW-1185">Reference proteome</keyword>
<keyword evidence="2" id="KW-1133">Transmembrane helix</keyword>
<feature type="region of interest" description="Disordered" evidence="1">
    <location>
        <begin position="147"/>
        <end position="173"/>
    </location>
</feature>
<keyword evidence="2" id="KW-0472">Membrane</keyword>
<evidence type="ECO:0000313" key="4">
    <source>
        <dbReference type="Proteomes" id="UP000252139"/>
    </source>
</evidence>
<dbReference type="Proteomes" id="UP000252139">
    <property type="component" value="Unassembled WGS sequence"/>
</dbReference>
<dbReference type="EMBL" id="PJQL01000547">
    <property type="protein sequence ID" value="RCH94706.1"/>
    <property type="molecule type" value="Genomic_DNA"/>
</dbReference>
<organism evidence="3 4">
    <name type="scientific">Rhizopus azygosporus</name>
    <name type="common">Rhizopus microsporus var. azygosporus</name>
    <dbReference type="NCBI Taxonomy" id="86630"/>
    <lineage>
        <taxon>Eukaryota</taxon>
        <taxon>Fungi</taxon>
        <taxon>Fungi incertae sedis</taxon>
        <taxon>Mucoromycota</taxon>
        <taxon>Mucoromycotina</taxon>
        <taxon>Mucoromycetes</taxon>
        <taxon>Mucorales</taxon>
        <taxon>Mucorineae</taxon>
        <taxon>Rhizopodaceae</taxon>
        <taxon>Rhizopus</taxon>
    </lineage>
</organism>